<evidence type="ECO:0000313" key="2">
    <source>
        <dbReference type="WBParaSite" id="JU765_v2.g17807.t1"/>
    </source>
</evidence>
<sequence>MTYVDRNLFEIEMFEFGFASFIVDQVMIKNNKRVLEVKLMNMDEFPFDPTDERFTVTSASSSGQIIFSYTFTDSKPGSIIENIDENDWIKINFEKTKFCVHYSNQLLNAWFPRKEYETPLERINKIKSILDCKIELIEPEMLVNTIENEFWE</sequence>
<dbReference type="WBParaSite" id="JU765_v2.g17807.t1">
    <property type="protein sequence ID" value="JU765_v2.g17807.t1"/>
    <property type="gene ID" value="JU765_v2.g17807"/>
</dbReference>
<protein>
    <submittedName>
        <fullName evidence="2">Uncharacterized protein</fullName>
    </submittedName>
</protein>
<dbReference type="Proteomes" id="UP000887576">
    <property type="component" value="Unplaced"/>
</dbReference>
<organism evidence="1 2">
    <name type="scientific">Panagrolaimus sp. JU765</name>
    <dbReference type="NCBI Taxonomy" id="591449"/>
    <lineage>
        <taxon>Eukaryota</taxon>
        <taxon>Metazoa</taxon>
        <taxon>Ecdysozoa</taxon>
        <taxon>Nematoda</taxon>
        <taxon>Chromadorea</taxon>
        <taxon>Rhabditida</taxon>
        <taxon>Tylenchina</taxon>
        <taxon>Panagrolaimomorpha</taxon>
        <taxon>Panagrolaimoidea</taxon>
        <taxon>Panagrolaimidae</taxon>
        <taxon>Panagrolaimus</taxon>
    </lineage>
</organism>
<accession>A0AC34QMI3</accession>
<evidence type="ECO:0000313" key="1">
    <source>
        <dbReference type="Proteomes" id="UP000887576"/>
    </source>
</evidence>
<reference evidence="2" key="1">
    <citation type="submission" date="2022-11" db="UniProtKB">
        <authorList>
            <consortium name="WormBaseParasite"/>
        </authorList>
    </citation>
    <scope>IDENTIFICATION</scope>
</reference>
<name>A0AC34QMI3_9BILA</name>
<proteinExistence type="predicted"/>